<dbReference type="Proteomes" id="UP000675881">
    <property type="component" value="Chromosome 5"/>
</dbReference>
<evidence type="ECO:0000313" key="1">
    <source>
        <dbReference type="EMBL" id="CAF2936287.1"/>
    </source>
</evidence>
<dbReference type="AlphaFoldDB" id="A0A7R8CUF8"/>
<reference evidence="1" key="1">
    <citation type="submission" date="2021-02" db="EMBL/GenBank/DDBJ databases">
        <authorList>
            <person name="Bekaert M."/>
        </authorList>
    </citation>
    <scope>NUCLEOTIDE SEQUENCE</scope>
    <source>
        <strain evidence="1">IoA-00</strain>
    </source>
</reference>
<evidence type="ECO:0000313" key="2">
    <source>
        <dbReference type="Proteomes" id="UP000675881"/>
    </source>
</evidence>
<protein>
    <submittedName>
        <fullName evidence="1">(salmon louse) hypothetical protein</fullName>
    </submittedName>
</protein>
<keyword evidence="2" id="KW-1185">Reference proteome</keyword>
<name>A0A7R8CUF8_LEPSM</name>
<dbReference type="PANTHER" id="PTHR47501">
    <property type="entry name" value="TRANSPOSASE-RELATED"/>
    <property type="match status" value="1"/>
</dbReference>
<gene>
    <name evidence="1" type="ORF">LSAA_10375</name>
</gene>
<accession>A0A7R8CUF8</accession>
<proteinExistence type="predicted"/>
<dbReference type="EMBL" id="HG994584">
    <property type="protein sequence ID" value="CAF2936287.1"/>
    <property type="molecule type" value="Genomic_DNA"/>
</dbReference>
<organism evidence="1 2">
    <name type="scientific">Lepeophtheirus salmonis</name>
    <name type="common">Salmon louse</name>
    <name type="synonym">Caligus salmonis</name>
    <dbReference type="NCBI Taxonomy" id="72036"/>
    <lineage>
        <taxon>Eukaryota</taxon>
        <taxon>Metazoa</taxon>
        <taxon>Ecdysozoa</taxon>
        <taxon>Arthropoda</taxon>
        <taxon>Crustacea</taxon>
        <taxon>Multicrustacea</taxon>
        <taxon>Hexanauplia</taxon>
        <taxon>Copepoda</taxon>
        <taxon>Siphonostomatoida</taxon>
        <taxon>Caligidae</taxon>
        <taxon>Lepeophtheirus</taxon>
    </lineage>
</organism>
<sequence>MCWWEAEGLSTPGESKLKLVAKQPLASGLRVLQDRKTLAKDLEKAYEAMEKELKKKIDTPEYVSVTTDIWSANNKSFMGATIHWIDAALGILQDDDTCFYGTLLPTLEILIAKTLAINKKMTGELPDIIVKTIKIWFAATLDSKDALLAPVSLPKFKLRWADLLDRMDFPSGSPPLRAMEAEWEGTVPPPPPDR</sequence>